<reference evidence="1 2" key="1">
    <citation type="submission" date="2023-07" db="EMBL/GenBank/DDBJ databases">
        <title>Sorghum-associated microbial communities from plants grown in Nebraska, USA.</title>
        <authorList>
            <person name="Schachtman D."/>
        </authorList>
    </citation>
    <scope>NUCLEOTIDE SEQUENCE [LARGE SCALE GENOMIC DNA]</scope>
    <source>
        <strain evidence="1 2">BE187</strain>
    </source>
</reference>
<accession>A0ABU1VN84</accession>
<gene>
    <name evidence="1" type="ORF">J2X04_001293</name>
</gene>
<evidence type="ECO:0000313" key="1">
    <source>
        <dbReference type="EMBL" id="MDR7098946.1"/>
    </source>
</evidence>
<keyword evidence="2" id="KW-1185">Reference proteome</keyword>
<sequence>MDALQLGNHLVRELGAEGQRDTLALWLSHHLAGILKEVEAGSASASDAITLILKLWDHRRTLPGHSWPLAELSPLIDVLSGLRADANPWRYARDTNSQRLAAIHDDFILLMIASLMLSDNKLTEFEITPDVLACLDPEEREIASAVRAWRLFLEVRAKQPKVPTFNVVVVGKGDKEKAAARKARKAENELNWEADPVGTTKRLLCRTIDELVENLQKMKASLDIDGDGDKSEEPES</sequence>
<dbReference type="EMBL" id="JAVDVW010000001">
    <property type="protein sequence ID" value="MDR7098946.1"/>
    <property type="molecule type" value="Genomic_DNA"/>
</dbReference>
<organism evidence="1 2">
    <name type="scientific">Agrilutibacter niabensis</name>
    <dbReference type="NCBI Taxonomy" id="380628"/>
    <lineage>
        <taxon>Bacteria</taxon>
        <taxon>Pseudomonadati</taxon>
        <taxon>Pseudomonadota</taxon>
        <taxon>Gammaproteobacteria</taxon>
        <taxon>Lysobacterales</taxon>
        <taxon>Lysobacteraceae</taxon>
        <taxon>Agrilutibacter</taxon>
    </lineage>
</organism>
<dbReference type="Proteomes" id="UP001267878">
    <property type="component" value="Unassembled WGS sequence"/>
</dbReference>
<evidence type="ECO:0000313" key="2">
    <source>
        <dbReference type="Proteomes" id="UP001267878"/>
    </source>
</evidence>
<name>A0ABU1VN84_9GAMM</name>
<comment type="caution">
    <text evidence="1">The sequence shown here is derived from an EMBL/GenBank/DDBJ whole genome shotgun (WGS) entry which is preliminary data.</text>
</comment>
<protein>
    <submittedName>
        <fullName evidence="1">Uncharacterized protein</fullName>
    </submittedName>
</protein>
<dbReference type="RefSeq" id="WP_310053068.1">
    <property type="nucleotide sequence ID" value="NZ_JAVDVW010000001.1"/>
</dbReference>
<proteinExistence type="predicted"/>